<proteinExistence type="inferred from homology"/>
<dbReference type="OrthoDB" id="7374807at2"/>
<comment type="similarity">
    <text evidence="1">Belongs to the UPF0065 (bug) family.</text>
</comment>
<dbReference type="SUPFAM" id="SSF53850">
    <property type="entry name" value="Periplasmic binding protein-like II"/>
    <property type="match status" value="1"/>
</dbReference>
<dbReference type="AlphaFoldDB" id="A0A1M5LJB5"/>
<dbReference type="RefSeq" id="WP_079601280.1">
    <property type="nucleotide sequence ID" value="NZ_LT670817.1"/>
</dbReference>
<evidence type="ECO:0000313" key="3">
    <source>
        <dbReference type="EMBL" id="SHG65141.1"/>
    </source>
</evidence>
<keyword evidence="2" id="KW-0732">Signal</keyword>
<feature type="signal peptide" evidence="2">
    <location>
        <begin position="1"/>
        <end position="22"/>
    </location>
</feature>
<dbReference type="PANTHER" id="PTHR42928">
    <property type="entry name" value="TRICARBOXYLATE-BINDING PROTEIN"/>
    <property type="match status" value="1"/>
</dbReference>
<evidence type="ECO:0000313" key="4">
    <source>
        <dbReference type="Proteomes" id="UP000189796"/>
    </source>
</evidence>
<dbReference type="PANTHER" id="PTHR42928:SF5">
    <property type="entry name" value="BLR1237 PROTEIN"/>
    <property type="match status" value="1"/>
</dbReference>
<gene>
    <name evidence="3" type="ORF">SAMN05443248_2255</name>
</gene>
<keyword evidence="3" id="KW-0675">Receptor</keyword>
<dbReference type="CDD" id="cd07012">
    <property type="entry name" value="PBP2_Bug_TTT"/>
    <property type="match status" value="1"/>
</dbReference>
<dbReference type="Gene3D" id="3.40.190.150">
    <property type="entry name" value="Bordetella uptake gene, domain 1"/>
    <property type="match status" value="1"/>
</dbReference>
<accession>A0A1M5LJB5</accession>
<evidence type="ECO:0000256" key="1">
    <source>
        <dbReference type="ARBA" id="ARBA00006987"/>
    </source>
</evidence>
<protein>
    <submittedName>
        <fullName evidence="3">Tripartite-type tricarboxylate transporter, receptor component TctC</fullName>
    </submittedName>
</protein>
<organism evidence="3 4">
    <name type="scientific">Bradyrhizobium erythrophlei</name>
    <dbReference type="NCBI Taxonomy" id="1437360"/>
    <lineage>
        <taxon>Bacteria</taxon>
        <taxon>Pseudomonadati</taxon>
        <taxon>Pseudomonadota</taxon>
        <taxon>Alphaproteobacteria</taxon>
        <taxon>Hyphomicrobiales</taxon>
        <taxon>Nitrobacteraceae</taxon>
        <taxon>Bradyrhizobium</taxon>
    </lineage>
</organism>
<sequence>MSRLFAVLLVAASLTAASGAGAEEWPTHPLTMVNPFAAGGPNDVMARLFAQRMGEVLGQPIIVENVGGAGGMNGADRVAKAAPDGYTFLQGTVGTQAQNQTLFKKPSYNSTTDFAPVALAVEAPLVLIARKDLPVKDMKEFVAYAKANGAKMQYASAGTGSAIHLGCALVNMVAGIDVVHVPYRGANPAMQDLISGRVDYLCDIITTAKPQIDAGTVKPIAILTKARSPVLPNVPTAIEQGFDVDAYTWNAFFLPKGTPDAIVQKLNHATVEAMKTPAVREKLEGAGLQFVSDDRTTPEYLAKFVQSEIAKWAVPIKAGNISVD</sequence>
<reference evidence="3 4" key="1">
    <citation type="submission" date="2016-11" db="EMBL/GenBank/DDBJ databases">
        <authorList>
            <person name="Jaros S."/>
            <person name="Januszkiewicz K."/>
            <person name="Wedrychowicz H."/>
        </authorList>
    </citation>
    <scope>NUCLEOTIDE SEQUENCE [LARGE SCALE GENOMIC DNA]</scope>
    <source>
        <strain evidence="3 4">GAS138</strain>
    </source>
</reference>
<dbReference type="Pfam" id="PF03401">
    <property type="entry name" value="TctC"/>
    <property type="match status" value="1"/>
</dbReference>
<dbReference type="InterPro" id="IPR005064">
    <property type="entry name" value="BUG"/>
</dbReference>
<dbReference type="EMBL" id="LT670817">
    <property type="protein sequence ID" value="SHG65141.1"/>
    <property type="molecule type" value="Genomic_DNA"/>
</dbReference>
<dbReference type="Proteomes" id="UP000189796">
    <property type="component" value="Chromosome I"/>
</dbReference>
<dbReference type="InterPro" id="IPR042100">
    <property type="entry name" value="Bug_dom1"/>
</dbReference>
<dbReference type="PIRSF" id="PIRSF017082">
    <property type="entry name" value="YflP"/>
    <property type="match status" value="1"/>
</dbReference>
<dbReference type="Gene3D" id="3.40.190.10">
    <property type="entry name" value="Periplasmic binding protein-like II"/>
    <property type="match status" value="1"/>
</dbReference>
<evidence type="ECO:0000256" key="2">
    <source>
        <dbReference type="SAM" id="SignalP"/>
    </source>
</evidence>
<feature type="chain" id="PRO_5013382157" evidence="2">
    <location>
        <begin position="23"/>
        <end position="324"/>
    </location>
</feature>
<name>A0A1M5LJB5_9BRAD</name>